<keyword evidence="2" id="KW-0238">DNA-binding</keyword>
<organism evidence="5 6">
    <name type="scientific">Actinocorallia herbida</name>
    <dbReference type="NCBI Taxonomy" id="58109"/>
    <lineage>
        <taxon>Bacteria</taxon>
        <taxon>Bacillati</taxon>
        <taxon>Actinomycetota</taxon>
        <taxon>Actinomycetes</taxon>
        <taxon>Streptosporangiales</taxon>
        <taxon>Thermomonosporaceae</taxon>
        <taxon>Actinocorallia</taxon>
    </lineage>
</organism>
<dbReference type="InterPro" id="IPR001387">
    <property type="entry name" value="Cro/C1-type_HTH"/>
</dbReference>
<protein>
    <submittedName>
        <fullName evidence="5">XRE family transcriptional regulator</fullName>
    </submittedName>
</protein>
<dbReference type="GO" id="GO:0003677">
    <property type="term" value="F:DNA binding"/>
    <property type="evidence" value="ECO:0007669"/>
    <property type="project" value="UniProtKB-KW"/>
</dbReference>
<dbReference type="InterPro" id="IPR010982">
    <property type="entry name" value="Lambda_DNA-bd_dom_sf"/>
</dbReference>
<comment type="caution">
    <text evidence="5">The sequence shown here is derived from an EMBL/GenBank/DDBJ whole genome shotgun (WGS) entry which is preliminary data.</text>
</comment>
<dbReference type="Gene3D" id="2.60.120.10">
    <property type="entry name" value="Jelly Rolls"/>
    <property type="match status" value="1"/>
</dbReference>
<reference evidence="5 6" key="1">
    <citation type="submission" date="2018-11" db="EMBL/GenBank/DDBJ databases">
        <title>Sequencing the genomes of 1000 actinobacteria strains.</title>
        <authorList>
            <person name="Klenk H.-P."/>
        </authorList>
    </citation>
    <scope>NUCLEOTIDE SEQUENCE [LARGE SCALE GENOMIC DNA]</scope>
    <source>
        <strain evidence="5 6">DSM 44254</strain>
    </source>
</reference>
<dbReference type="CDD" id="cd00093">
    <property type="entry name" value="HTH_XRE"/>
    <property type="match status" value="1"/>
</dbReference>
<dbReference type="SMART" id="SM00530">
    <property type="entry name" value="HTH_XRE"/>
    <property type="match status" value="1"/>
</dbReference>
<gene>
    <name evidence="5" type="ORF">EDD29_6668</name>
</gene>
<dbReference type="RefSeq" id="WP_123668149.1">
    <property type="nucleotide sequence ID" value="NZ_RJKE01000001.1"/>
</dbReference>
<keyword evidence="6" id="KW-1185">Reference proteome</keyword>
<dbReference type="InterPro" id="IPR013096">
    <property type="entry name" value="Cupin_2"/>
</dbReference>
<dbReference type="SUPFAM" id="SSF47413">
    <property type="entry name" value="lambda repressor-like DNA-binding domains"/>
    <property type="match status" value="1"/>
</dbReference>
<dbReference type="InterPro" id="IPR050807">
    <property type="entry name" value="TransReg_Diox_bact_type"/>
</dbReference>
<evidence type="ECO:0000313" key="5">
    <source>
        <dbReference type="EMBL" id="ROO88981.1"/>
    </source>
</evidence>
<dbReference type="GO" id="GO:0003700">
    <property type="term" value="F:DNA-binding transcription factor activity"/>
    <property type="evidence" value="ECO:0007669"/>
    <property type="project" value="TreeGrafter"/>
</dbReference>
<keyword evidence="3" id="KW-0804">Transcription</keyword>
<evidence type="ECO:0000256" key="3">
    <source>
        <dbReference type="ARBA" id="ARBA00023163"/>
    </source>
</evidence>
<dbReference type="PANTHER" id="PTHR46797">
    <property type="entry name" value="HTH-TYPE TRANSCRIPTIONAL REGULATOR"/>
    <property type="match status" value="1"/>
</dbReference>
<dbReference type="Proteomes" id="UP000272400">
    <property type="component" value="Unassembled WGS sequence"/>
</dbReference>
<feature type="domain" description="HTH cro/C1-type" evidence="4">
    <location>
        <begin position="23"/>
        <end position="77"/>
    </location>
</feature>
<dbReference type="GO" id="GO:0005829">
    <property type="term" value="C:cytosol"/>
    <property type="evidence" value="ECO:0007669"/>
    <property type="project" value="TreeGrafter"/>
</dbReference>
<evidence type="ECO:0000259" key="4">
    <source>
        <dbReference type="PROSITE" id="PS50943"/>
    </source>
</evidence>
<accession>A0A3N1D607</accession>
<dbReference type="CDD" id="cd02209">
    <property type="entry name" value="cupin_XRE_C"/>
    <property type="match status" value="1"/>
</dbReference>
<dbReference type="InterPro" id="IPR014710">
    <property type="entry name" value="RmlC-like_jellyroll"/>
</dbReference>
<sequence>MSEVAEFGEPGGVPVRDVVAGNVRRIRLARGMSLRELAETTGVSKALLSQIERGVANPTIDVLSRVAAALGESFVELARPRMAGPEVLRAEPGVRAEQAVRTLFGSWERRRFEISEGYIPPGTRSVKNAHGPDTVEYAYLVSGSVTVAAGDWSVELAPGDAIRFGAEHDHVYTTAGQPARVLTILSFDEL</sequence>
<evidence type="ECO:0000256" key="2">
    <source>
        <dbReference type="ARBA" id="ARBA00023125"/>
    </source>
</evidence>
<dbReference type="InterPro" id="IPR011051">
    <property type="entry name" value="RmlC_Cupin_sf"/>
</dbReference>
<dbReference type="Pfam" id="PF01381">
    <property type="entry name" value="HTH_3"/>
    <property type="match status" value="1"/>
</dbReference>
<name>A0A3N1D607_9ACTN</name>
<dbReference type="PANTHER" id="PTHR46797:SF23">
    <property type="entry name" value="HTH-TYPE TRANSCRIPTIONAL REGULATOR SUTR"/>
    <property type="match status" value="1"/>
</dbReference>
<proteinExistence type="predicted"/>
<dbReference type="PROSITE" id="PS50943">
    <property type="entry name" value="HTH_CROC1"/>
    <property type="match status" value="1"/>
</dbReference>
<dbReference type="EMBL" id="RJKE01000001">
    <property type="protein sequence ID" value="ROO88981.1"/>
    <property type="molecule type" value="Genomic_DNA"/>
</dbReference>
<evidence type="ECO:0000313" key="6">
    <source>
        <dbReference type="Proteomes" id="UP000272400"/>
    </source>
</evidence>
<dbReference type="SUPFAM" id="SSF51182">
    <property type="entry name" value="RmlC-like cupins"/>
    <property type="match status" value="1"/>
</dbReference>
<keyword evidence="1" id="KW-0805">Transcription regulation</keyword>
<dbReference type="OrthoDB" id="5114244at2"/>
<evidence type="ECO:0000256" key="1">
    <source>
        <dbReference type="ARBA" id="ARBA00023015"/>
    </source>
</evidence>
<dbReference type="Pfam" id="PF07883">
    <property type="entry name" value="Cupin_2"/>
    <property type="match status" value="1"/>
</dbReference>
<dbReference type="Gene3D" id="1.10.260.40">
    <property type="entry name" value="lambda repressor-like DNA-binding domains"/>
    <property type="match status" value="1"/>
</dbReference>
<dbReference type="AlphaFoldDB" id="A0A3N1D607"/>